<organism evidence="5 6">
    <name type="scientific">Asticcacaulis machinosus</name>
    <dbReference type="NCBI Taxonomy" id="2984211"/>
    <lineage>
        <taxon>Bacteria</taxon>
        <taxon>Pseudomonadati</taxon>
        <taxon>Pseudomonadota</taxon>
        <taxon>Alphaproteobacteria</taxon>
        <taxon>Caulobacterales</taxon>
        <taxon>Caulobacteraceae</taxon>
        <taxon>Asticcacaulis</taxon>
    </lineage>
</organism>
<keyword evidence="2" id="KW-0547">Nucleotide-binding</keyword>
<sequence>MALIDLTDIEHLYSGAQKPVHALRGVSLEIDAGEFVAITGASGSGKSTLLNIIGTLERASAGRYLFDGQRVEATPERKLANLRANKIGFVFQNFNLLDHLTVFDNIALGLRYRRDPVAGRRERILSVLDRVGLAHRADHLPRQLSGGQQQRCAIARAIVGDPQVVLADEPTGNLDSTNAGQVMGILEDINAQGATVIVVTHAPSQADRAGRIIELHDGRVHMTRRRLT</sequence>
<dbReference type="InterPro" id="IPR015854">
    <property type="entry name" value="ABC_transpr_LolD-like"/>
</dbReference>
<gene>
    <name evidence="5" type="ORF">PQU98_08380</name>
</gene>
<evidence type="ECO:0000256" key="3">
    <source>
        <dbReference type="ARBA" id="ARBA00022840"/>
    </source>
</evidence>
<evidence type="ECO:0000256" key="1">
    <source>
        <dbReference type="ARBA" id="ARBA00022448"/>
    </source>
</evidence>
<accession>A0ABT5HIV0</accession>
<evidence type="ECO:0000313" key="6">
    <source>
        <dbReference type="Proteomes" id="UP001218579"/>
    </source>
</evidence>
<dbReference type="PANTHER" id="PTHR24220">
    <property type="entry name" value="IMPORT ATP-BINDING PROTEIN"/>
    <property type="match status" value="1"/>
</dbReference>
<dbReference type="Proteomes" id="UP001218579">
    <property type="component" value="Unassembled WGS sequence"/>
</dbReference>
<dbReference type="InterPro" id="IPR003439">
    <property type="entry name" value="ABC_transporter-like_ATP-bd"/>
</dbReference>
<evidence type="ECO:0000256" key="2">
    <source>
        <dbReference type="ARBA" id="ARBA00022741"/>
    </source>
</evidence>
<proteinExistence type="predicted"/>
<reference evidence="5 6" key="1">
    <citation type="submission" date="2023-01" db="EMBL/GenBank/DDBJ databases">
        <title>Novel species of the genus Asticcacaulis isolated from rivers.</title>
        <authorList>
            <person name="Lu H."/>
        </authorList>
    </citation>
    <scope>NUCLEOTIDE SEQUENCE [LARGE SCALE GENOMIC DNA]</scope>
    <source>
        <strain evidence="5 6">LKC15W</strain>
    </source>
</reference>
<name>A0ABT5HIV0_9CAUL</name>
<protein>
    <submittedName>
        <fullName evidence="5">ABC transporter ATP-binding protein</fullName>
    </submittedName>
</protein>
<dbReference type="RefSeq" id="WP_272744446.1">
    <property type="nucleotide sequence ID" value="NZ_JAQQKV010000001.1"/>
</dbReference>
<dbReference type="SUPFAM" id="SSF52540">
    <property type="entry name" value="P-loop containing nucleoside triphosphate hydrolases"/>
    <property type="match status" value="1"/>
</dbReference>
<keyword evidence="6" id="KW-1185">Reference proteome</keyword>
<dbReference type="GO" id="GO:0005524">
    <property type="term" value="F:ATP binding"/>
    <property type="evidence" value="ECO:0007669"/>
    <property type="project" value="UniProtKB-KW"/>
</dbReference>
<dbReference type="EMBL" id="JAQQKV010000001">
    <property type="protein sequence ID" value="MDC7676143.1"/>
    <property type="molecule type" value="Genomic_DNA"/>
</dbReference>
<keyword evidence="1" id="KW-0813">Transport</keyword>
<dbReference type="SMART" id="SM00382">
    <property type="entry name" value="AAA"/>
    <property type="match status" value="1"/>
</dbReference>
<dbReference type="InterPro" id="IPR017911">
    <property type="entry name" value="MacB-like_ATP-bd"/>
</dbReference>
<dbReference type="Pfam" id="PF00005">
    <property type="entry name" value="ABC_tran"/>
    <property type="match status" value="1"/>
</dbReference>
<feature type="domain" description="ABC transporter" evidence="4">
    <location>
        <begin position="4"/>
        <end position="227"/>
    </location>
</feature>
<dbReference type="InterPro" id="IPR027417">
    <property type="entry name" value="P-loop_NTPase"/>
</dbReference>
<dbReference type="PANTHER" id="PTHR24220:SF86">
    <property type="entry name" value="ABC TRANSPORTER ABCH.1"/>
    <property type="match status" value="1"/>
</dbReference>
<evidence type="ECO:0000259" key="4">
    <source>
        <dbReference type="PROSITE" id="PS50893"/>
    </source>
</evidence>
<keyword evidence="3 5" id="KW-0067">ATP-binding</keyword>
<dbReference type="Gene3D" id="3.40.50.300">
    <property type="entry name" value="P-loop containing nucleotide triphosphate hydrolases"/>
    <property type="match status" value="1"/>
</dbReference>
<dbReference type="PROSITE" id="PS50893">
    <property type="entry name" value="ABC_TRANSPORTER_2"/>
    <property type="match status" value="1"/>
</dbReference>
<evidence type="ECO:0000313" key="5">
    <source>
        <dbReference type="EMBL" id="MDC7676143.1"/>
    </source>
</evidence>
<comment type="caution">
    <text evidence="5">The sequence shown here is derived from an EMBL/GenBank/DDBJ whole genome shotgun (WGS) entry which is preliminary data.</text>
</comment>
<dbReference type="CDD" id="cd03255">
    <property type="entry name" value="ABC_MJ0796_LolCDE_FtsE"/>
    <property type="match status" value="1"/>
</dbReference>
<dbReference type="InterPro" id="IPR003593">
    <property type="entry name" value="AAA+_ATPase"/>
</dbReference>